<reference evidence="2" key="1">
    <citation type="submission" date="2024-04" db="EMBL/GenBank/DDBJ databases">
        <authorList>
            <person name="Shaw F."/>
            <person name="Minotto A."/>
        </authorList>
    </citation>
    <scope>NUCLEOTIDE SEQUENCE [LARGE SCALE GENOMIC DNA]</scope>
</reference>
<organism evidence="1 2">
    <name type="scientific">Somion occarium</name>
    <dbReference type="NCBI Taxonomy" id="3059160"/>
    <lineage>
        <taxon>Eukaryota</taxon>
        <taxon>Fungi</taxon>
        <taxon>Dikarya</taxon>
        <taxon>Basidiomycota</taxon>
        <taxon>Agaricomycotina</taxon>
        <taxon>Agaricomycetes</taxon>
        <taxon>Polyporales</taxon>
        <taxon>Cerrenaceae</taxon>
        <taxon>Somion</taxon>
    </lineage>
</organism>
<name>A0ABP1CUN4_9APHY</name>
<dbReference type="Proteomes" id="UP001497453">
    <property type="component" value="Chromosome 11"/>
</dbReference>
<keyword evidence="2" id="KW-1185">Reference proteome</keyword>
<sequence length="110" mass="12441">MTSRAQPPSQGEMFLDVSWNVQEVTNYLKRLTSKVEMLNIPQSAKEQTAQMQRYNHLVISTLDMPPFTEHIEGKHNVYDALASTVLVIETRSEAETVPLDHQDNSEVLAA</sequence>
<proteinExistence type="predicted"/>
<dbReference type="EMBL" id="OZ037954">
    <property type="protein sequence ID" value="CAL1699392.1"/>
    <property type="molecule type" value="Genomic_DNA"/>
</dbReference>
<gene>
    <name evidence="1" type="ORF">GFSPODELE1_LOCUS2649</name>
</gene>
<evidence type="ECO:0000313" key="2">
    <source>
        <dbReference type="Proteomes" id="UP001497453"/>
    </source>
</evidence>
<protein>
    <submittedName>
        <fullName evidence="1">Uncharacterized protein</fullName>
    </submittedName>
</protein>
<evidence type="ECO:0000313" key="1">
    <source>
        <dbReference type="EMBL" id="CAL1699392.1"/>
    </source>
</evidence>
<accession>A0ABP1CUN4</accession>